<gene>
    <name evidence="1" type="ORF">EIN43_10940</name>
</gene>
<organism evidence="1 2">
    <name type="scientific">Enterobacter hormaechei</name>
    <dbReference type="NCBI Taxonomy" id="158836"/>
    <lineage>
        <taxon>Bacteria</taxon>
        <taxon>Pseudomonadati</taxon>
        <taxon>Pseudomonadota</taxon>
        <taxon>Gammaproteobacteria</taxon>
        <taxon>Enterobacterales</taxon>
        <taxon>Enterobacteriaceae</taxon>
        <taxon>Enterobacter</taxon>
        <taxon>Enterobacter cloacae complex</taxon>
    </lineage>
</organism>
<dbReference type="EMBL" id="CP041054">
    <property type="protein sequence ID" value="QDE47411.1"/>
    <property type="molecule type" value="Genomic_DNA"/>
</dbReference>
<dbReference type="Proteomes" id="UP000318237">
    <property type="component" value="Chromosome"/>
</dbReference>
<accession>A0A4Y5ZPB3</accession>
<dbReference type="AlphaFoldDB" id="A0A4Y5ZPB3"/>
<reference evidence="1 2" key="1">
    <citation type="submission" date="2019-06" db="EMBL/GenBank/DDBJ databases">
        <title>Whole genome sequencing of XDR Enterobacter.</title>
        <authorList>
            <person name="Gnana Soundari P."/>
            <person name="Vijayakumar R."/>
            <person name="Krishnan P."/>
        </authorList>
    </citation>
    <scope>NUCLEOTIDE SEQUENCE [LARGE SCALE GENOMIC DNA]</scope>
    <source>
        <strain evidence="1 2">C126</strain>
    </source>
</reference>
<evidence type="ECO:0000313" key="1">
    <source>
        <dbReference type="EMBL" id="QDE47411.1"/>
    </source>
</evidence>
<name>A0A4Y5ZPB3_9ENTR</name>
<proteinExistence type="predicted"/>
<sequence length="69" mass="8045">MLCLDIRMANNISLYLMPFPSLSVNRSCENSLNQKSNEGFTRMVSSRLEMRGISRPFPAFRRCRAWTSR</sequence>
<evidence type="ECO:0000313" key="2">
    <source>
        <dbReference type="Proteomes" id="UP000318237"/>
    </source>
</evidence>
<protein>
    <submittedName>
        <fullName evidence="1">Uncharacterized protein</fullName>
    </submittedName>
</protein>